<sequence>MRNLNIHLHDLRHMISGTLSNVLSPASVSITTALHLFESTLIRRVAAYYQGQALTIRIHTTTASLYSQYRYC</sequence>
<name>A0A8S5RBX6_9VIRU</name>
<organism evidence="1">
    <name type="scientific">virus sp. ct9pU4</name>
    <dbReference type="NCBI Taxonomy" id="2828248"/>
    <lineage>
        <taxon>Viruses</taxon>
    </lineage>
</organism>
<proteinExistence type="predicted"/>
<protein>
    <submittedName>
        <fullName evidence="1">Uncharacterized protein</fullName>
    </submittedName>
</protein>
<reference evidence="1" key="1">
    <citation type="journal article" date="2021" name="Proc. Natl. Acad. Sci. U.S.A.">
        <title>A Catalog of Tens of Thousands of Viruses from Human Metagenomes Reveals Hidden Associations with Chronic Diseases.</title>
        <authorList>
            <person name="Tisza M.J."/>
            <person name="Buck C.B."/>
        </authorList>
    </citation>
    <scope>NUCLEOTIDE SEQUENCE</scope>
    <source>
        <strain evidence="1">Ct9pU4</strain>
    </source>
</reference>
<dbReference type="EMBL" id="BK059087">
    <property type="protein sequence ID" value="DAE28476.1"/>
    <property type="molecule type" value="Genomic_DNA"/>
</dbReference>
<accession>A0A8S5RBX6</accession>
<evidence type="ECO:0000313" key="1">
    <source>
        <dbReference type="EMBL" id="DAE28476.1"/>
    </source>
</evidence>